<dbReference type="Gene3D" id="3.40.50.10140">
    <property type="entry name" value="Toll/interleukin-1 receptor homology (TIR) domain"/>
    <property type="match status" value="1"/>
</dbReference>
<dbReference type="InterPro" id="IPR035897">
    <property type="entry name" value="Toll_tir_struct_dom_sf"/>
</dbReference>
<dbReference type="Proteomes" id="UP001459277">
    <property type="component" value="Unassembled WGS sequence"/>
</dbReference>
<dbReference type="Pfam" id="PF01582">
    <property type="entry name" value="TIR"/>
    <property type="match status" value="1"/>
</dbReference>
<reference evidence="3 4" key="1">
    <citation type="submission" date="2024-01" db="EMBL/GenBank/DDBJ databases">
        <title>A telomere-to-telomere, gap-free genome of sweet tea (Lithocarpus litseifolius).</title>
        <authorList>
            <person name="Zhou J."/>
        </authorList>
    </citation>
    <scope>NUCLEOTIDE SEQUENCE [LARGE SCALE GENOMIC DNA]</scope>
    <source>
        <strain evidence="3">Zhou-2022a</strain>
        <tissue evidence="3">Leaf</tissue>
    </source>
</reference>
<dbReference type="SUPFAM" id="SSF52058">
    <property type="entry name" value="L domain-like"/>
    <property type="match status" value="1"/>
</dbReference>
<dbReference type="Gene3D" id="3.80.10.10">
    <property type="entry name" value="Ribonuclease Inhibitor"/>
    <property type="match status" value="2"/>
</dbReference>
<dbReference type="InterPro" id="IPR002182">
    <property type="entry name" value="NB-ARC"/>
</dbReference>
<comment type="caution">
    <text evidence="3">The sequence shown here is derived from an EMBL/GenBank/DDBJ whole genome shotgun (WGS) entry which is preliminary data.</text>
</comment>
<sequence length="977" mass="111906">MVILTNKGASSSSSTNRLDYNVFLSFRGEDTRNNFTGHLYKALCDQGINTFIDNSLQKGEEISTELVKAIESSMISIVIFSKNFASSTWCLSELVKIFECRSNGQLVYPIFYKVSPSEIRKQDGEFGNALVEHEEKFKDDIKKVQRWRTTLTEAANLSGFHYNDSCTEVEFIQRVIKEISSTISNHEPLFVANHPVGIDIRVKAVEFLLDMESNDVCMVGICGLGGIGKTTISKAIYNRIAQRFEGSCFLEKVREMSKIIGGITQLQETLLSKIIRNEYLKVSSVSEGIELIKKRLCSKKVLLILDDVEDSKEVENLLGKCDWFASGSRVIITTRNKHVLTTLRRDSQIYEVTKLSPDGHLSMHDLVQQMGREIVQQESEELEQRSRIWRYKDAHKLLTRNMGSDKIRGIMLCSPKPTEVPLKANVFKKMKNLKFLLVGNVHIGEALKYLPDELRILEWRESLSLSSKCCLPQEIVVLKMSKSDIILEKAFKQGFQYENLKTISLVSCECIRKVPDLCCPNLERLEIKYCKNLIEVDEWIGFHEKLKVWNLDGCPRLQTFPRTLKLKSLESLELCRCGRLEKFPDILPEMKCLKYLDLFDCGFRELPSSLLYLTGLNPLGLGVSKLTNFLVGANNFSGPTGFLCLKNLDLSGSPRIKDELDSWMQPDYFPVLTNLDLSYTDIVTIPESISRFTTLEFLRIEDCKKLREIPWLPYSIREVCATNCDWLGTESSSRLLAHFAILLRILAEAAPCYGSERPQIGKVYQLELPVTEIPEWLKFNHHQRVGNSVSYLVGPEFSNLFVCISIASKDLDNDIVAMCEVDFFINGKEQFTVCNWWAKGNYDHVWLIYGEVNISNTSEVNQIGVKFKGQNISPIRMRIYAECICCPQKANISLASCMDRRAFNNEIRRQLLRRNHRPILNTFLNDDTNAPNPGWDFSGYWRLKFVTLERASRFSMDQLTTSRMPHHHQMLYFGEEV</sequence>
<name>A0AAW2DDQ2_9ROSI</name>
<dbReference type="PROSITE" id="PS50104">
    <property type="entry name" value="TIR"/>
    <property type="match status" value="1"/>
</dbReference>
<dbReference type="GO" id="GO:0006952">
    <property type="term" value="P:defense response"/>
    <property type="evidence" value="ECO:0007669"/>
    <property type="project" value="InterPro"/>
</dbReference>
<dbReference type="Gene3D" id="3.40.50.300">
    <property type="entry name" value="P-loop containing nucleotide triphosphate hydrolases"/>
    <property type="match status" value="1"/>
</dbReference>
<dbReference type="FunFam" id="3.40.50.10140:FF:000007">
    <property type="entry name" value="Disease resistance protein (TIR-NBS-LRR class)"/>
    <property type="match status" value="1"/>
</dbReference>
<dbReference type="InterPro" id="IPR044974">
    <property type="entry name" value="Disease_R_plants"/>
</dbReference>
<dbReference type="AlphaFoldDB" id="A0AAW2DDQ2"/>
<dbReference type="GO" id="GO:0043531">
    <property type="term" value="F:ADP binding"/>
    <property type="evidence" value="ECO:0007669"/>
    <property type="project" value="InterPro"/>
</dbReference>
<accession>A0AAW2DDQ2</accession>
<dbReference type="InterPro" id="IPR027417">
    <property type="entry name" value="P-loop_NTPase"/>
</dbReference>
<evidence type="ECO:0000259" key="2">
    <source>
        <dbReference type="PROSITE" id="PS50104"/>
    </source>
</evidence>
<dbReference type="Pfam" id="PF00931">
    <property type="entry name" value="NB-ARC"/>
    <property type="match status" value="1"/>
</dbReference>
<dbReference type="InterPro" id="IPR000157">
    <property type="entry name" value="TIR_dom"/>
</dbReference>
<dbReference type="EMBL" id="JAZDWU010000003">
    <property type="protein sequence ID" value="KAL0007748.1"/>
    <property type="molecule type" value="Genomic_DNA"/>
</dbReference>
<proteinExistence type="predicted"/>
<keyword evidence="1" id="KW-0520">NAD</keyword>
<evidence type="ECO:0000256" key="1">
    <source>
        <dbReference type="ARBA" id="ARBA00023027"/>
    </source>
</evidence>
<dbReference type="SUPFAM" id="SSF52540">
    <property type="entry name" value="P-loop containing nucleoside triphosphate hydrolases"/>
    <property type="match status" value="1"/>
</dbReference>
<dbReference type="PRINTS" id="PR00364">
    <property type="entry name" value="DISEASERSIST"/>
</dbReference>
<dbReference type="PANTHER" id="PTHR11017:SF570">
    <property type="entry name" value="DISEASE RESISTANCE PROTEIN (TIR-NBS CLASS)-RELATED"/>
    <property type="match status" value="1"/>
</dbReference>
<dbReference type="PANTHER" id="PTHR11017">
    <property type="entry name" value="LEUCINE-RICH REPEAT-CONTAINING PROTEIN"/>
    <property type="match status" value="1"/>
</dbReference>
<gene>
    <name evidence="3" type="ORF">SO802_009250</name>
</gene>
<feature type="domain" description="TIR" evidence="2">
    <location>
        <begin position="18"/>
        <end position="179"/>
    </location>
</feature>
<evidence type="ECO:0000313" key="3">
    <source>
        <dbReference type="EMBL" id="KAL0007748.1"/>
    </source>
</evidence>
<dbReference type="GO" id="GO:0007165">
    <property type="term" value="P:signal transduction"/>
    <property type="evidence" value="ECO:0007669"/>
    <property type="project" value="InterPro"/>
</dbReference>
<protein>
    <recommendedName>
        <fullName evidence="2">TIR domain-containing protein</fullName>
    </recommendedName>
</protein>
<organism evidence="3 4">
    <name type="scientific">Lithocarpus litseifolius</name>
    <dbReference type="NCBI Taxonomy" id="425828"/>
    <lineage>
        <taxon>Eukaryota</taxon>
        <taxon>Viridiplantae</taxon>
        <taxon>Streptophyta</taxon>
        <taxon>Embryophyta</taxon>
        <taxon>Tracheophyta</taxon>
        <taxon>Spermatophyta</taxon>
        <taxon>Magnoliopsida</taxon>
        <taxon>eudicotyledons</taxon>
        <taxon>Gunneridae</taxon>
        <taxon>Pentapetalae</taxon>
        <taxon>rosids</taxon>
        <taxon>fabids</taxon>
        <taxon>Fagales</taxon>
        <taxon>Fagaceae</taxon>
        <taxon>Lithocarpus</taxon>
    </lineage>
</organism>
<keyword evidence="4" id="KW-1185">Reference proteome</keyword>
<dbReference type="SMART" id="SM00255">
    <property type="entry name" value="TIR"/>
    <property type="match status" value="1"/>
</dbReference>
<dbReference type="SUPFAM" id="SSF52200">
    <property type="entry name" value="Toll/Interleukin receptor TIR domain"/>
    <property type="match status" value="1"/>
</dbReference>
<dbReference type="InterPro" id="IPR032675">
    <property type="entry name" value="LRR_dom_sf"/>
</dbReference>
<evidence type="ECO:0000313" key="4">
    <source>
        <dbReference type="Proteomes" id="UP001459277"/>
    </source>
</evidence>